<evidence type="ECO:0000313" key="2">
    <source>
        <dbReference type="Proteomes" id="UP000243588"/>
    </source>
</evidence>
<dbReference type="RefSeq" id="WP_090405237.1">
    <property type="nucleotide sequence ID" value="NZ_FNDQ01000002.1"/>
</dbReference>
<keyword evidence="2" id="KW-1185">Reference proteome</keyword>
<dbReference type="AlphaFoldDB" id="A0A1G8BMV7"/>
<dbReference type="Proteomes" id="UP000243588">
    <property type="component" value="Unassembled WGS sequence"/>
</dbReference>
<accession>A0A1G8BMV7</accession>
<sequence length="125" mass="14552">MSAECLVLIENSWKNKTQKAIQLVNEGQHLNAINTYTEALIRAEILQSNIWNCLTKNIPFCDCYVITCISLAKLYRESKQYNKEKDILSKALKTLSILMQYLPTNMIIQLKIDELFKQIILEVRK</sequence>
<organism evidence="1 2">
    <name type="scientific">Myroides phaeus</name>
    <dbReference type="NCBI Taxonomy" id="702745"/>
    <lineage>
        <taxon>Bacteria</taxon>
        <taxon>Pseudomonadati</taxon>
        <taxon>Bacteroidota</taxon>
        <taxon>Flavobacteriia</taxon>
        <taxon>Flavobacteriales</taxon>
        <taxon>Flavobacteriaceae</taxon>
        <taxon>Myroides</taxon>
    </lineage>
</organism>
<name>A0A1G8BMV7_9FLAO</name>
<gene>
    <name evidence="1" type="ORF">SAMN05421818_102148</name>
</gene>
<dbReference type="EMBL" id="FNDQ01000002">
    <property type="protein sequence ID" value="SDH34501.1"/>
    <property type="molecule type" value="Genomic_DNA"/>
</dbReference>
<proteinExistence type="predicted"/>
<evidence type="ECO:0000313" key="1">
    <source>
        <dbReference type="EMBL" id="SDH34501.1"/>
    </source>
</evidence>
<reference evidence="2" key="1">
    <citation type="submission" date="2016-10" db="EMBL/GenBank/DDBJ databases">
        <authorList>
            <person name="Varghese N."/>
            <person name="Submissions S."/>
        </authorList>
    </citation>
    <scope>NUCLEOTIDE SEQUENCE [LARGE SCALE GENOMIC DNA]</scope>
    <source>
        <strain evidence="2">DSM 23313</strain>
    </source>
</reference>
<evidence type="ECO:0008006" key="3">
    <source>
        <dbReference type="Google" id="ProtNLM"/>
    </source>
</evidence>
<protein>
    <recommendedName>
        <fullName evidence="3">Tetratricopeptide repeat-containing protein</fullName>
    </recommendedName>
</protein>